<evidence type="ECO:0000313" key="6">
    <source>
        <dbReference type="Proteomes" id="UP000322553"/>
    </source>
</evidence>
<name>A0A1S1NRA6_9GAMM</name>
<dbReference type="EMBL" id="CP043420">
    <property type="protein sequence ID" value="QEL09865.1"/>
    <property type="molecule type" value="Genomic_DNA"/>
</dbReference>
<dbReference type="PANTHER" id="PTHR43588">
    <property type="entry name" value="COBALT-PRECORRIN-8 METHYLMUTASE"/>
    <property type="match status" value="1"/>
</dbReference>
<dbReference type="KEGG" id="kuy:FY550_01100"/>
<dbReference type="UniPathway" id="UPA00148"/>
<dbReference type="Proteomes" id="UP000322553">
    <property type="component" value="Chromosome"/>
</dbReference>
<gene>
    <name evidence="5" type="ORF">FY550_01100</name>
</gene>
<evidence type="ECO:0000256" key="3">
    <source>
        <dbReference type="ARBA" id="ARBA00022573"/>
    </source>
</evidence>
<comment type="similarity">
    <text evidence="2">Belongs to the CobH/CbiC family.</text>
</comment>
<dbReference type="RefSeq" id="WP_070980823.1">
    <property type="nucleotide sequence ID" value="NZ_CP043420.1"/>
</dbReference>
<reference evidence="5 6" key="1">
    <citation type="submission" date="2019-08" db="EMBL/GenBank/DDBJ databases">
        <title>Complete genome sequence of Kushneria sp. YCWA18, a halophilic phosphate-solubilizing bacterium isolated from Daqiao saltern in China.</title>
        <authorList>
            <person name="Du G.-X."/>
            <person name="Qu L.-Y."/>
        </authorList>
    </citation>
    <scope>NUCLEOTIDE SEQUENCE [LARGE SCALE GENOMIC DNA]</scope>
    <source>
        <strain evidence="5 6">YCWA18</strain>
    </source>
</reference>
<dbReference type="Gene3D" id="3.40.50.10230">
    <property type="entry name" value="Cobalamin biosynthesis CobH/CbiC, precorrin-8X methylmutase"/>
    <property type="match status" value="1"/>
</dbReference>
<evidence type="ECO:0000256" key="1">
    <source>
        <dbReference type="ARBA" id="ARBA00004953"/>
    </source>
</evidence>
<organism evidence="5 6">
    <name type="scientific">Kushneria phosphatilytica</name>
    <dbReference type="NCBI Taxonomy" id="657387"/>
    <lineage>
        <taxon>Bacteria</taxon>
        <taxon>Pseudomonadati</taxon>
        <taxon>Pseudomonadota</taxon>
        <taxon>Gammaproteobacteria</taxon>
        <taxon>Oceanospirillales</taxon>
        <taxon>Halomonadaceae</taxon>
        <taxon>Kushneria</taxon>
    </lineage>
</organism>
<dbReference type="OrthoDB" id="9780708at2"/>
<dbReference type="AlphaFoldDB" id="A0A1S1NRA6"/>
<sequence length="216" mass="23023">MTQSLNGEFDYIRDGREIYRRSFAIIREEADLERFSAPEAEIAIRMIHACGLVELAGHIEFGGDAAVVGRRVLQSGMPILCDAEMVDRGITRKRLPADNPVVCTLRDERTPQLAAELGNTRSAAALELWGMQLAGAVVVIGNAPTALFHLLERLEQGALPRPALIVGVPVGFVGARESKQALAESQLGIPFITVHGRMGGSAIASATVNALASAAL</sequence>
<evidence type="ECO:0000256" key="2">
    <source>
        <dbReference type="ARBA" id="ARBA00009774"/>
    </source>
</evidence>
<comment type="pathway">
    <text evidence="1">Cofactor biosynthesis; adenosylcobalamin biosynthesis.</text>
</comment>
<protein>
    <submittedName>
        <fullName evidence="5">Precorrin-8X methylmutase</fullName>
        <ecNumber evidence="5">5.4.99.61</ecNumber>
    </submittedName>
</protein>
<dbReference type="EC" id="5.4.99.61" evidence="5"/>
<accession>A0A1S1NRA6</accession>
<keyword evidence="3" id="KW-0169">Cobalamin biosynthesis</keyword>
<proteinExistence type="inferred from homology"/>
<evidence type="ECO:0000313" key="5">
    <source>
        <dbReference type="EMBL" id="QEL09865.1"/>
    </source>
</evidence>
<dbReference type="InterPro" id="IPR036588">
    <property type="entry name" value="CobH/CbiC_sf"/>
</dbReference>
<dbReference type="GO" id="GO:0016993">
    <property type="term" value="F:precorrin-8X methylmutase activity"/>
    <property type="evidence" value="ECO:0007669"/>
    <property type="project" value="UniProtKB-EC"/>
</dbReference>
<dbReference type="Pfam" id="PF02570">
    <property type="entry name" value="CbiC"/>
    <property type="match status" value="1"/>
</dbReference>
<dbReference type="GO" id="GO:0009236">
    <property type="term" value="P:cobalamin biosynthetic process"/>
    <property type="evidence" value="ECO:0007669"/>
    <property type="project" value="UniProtKB-UniPathway"/>
</dbReference>
<keyword evidence="4 5" id="KW-0413">Isomerase</keyword>
<dbReference type="InterPro" id="IPR003722">
    <property type="entry name" value="Cbl_synth_CobH/CbiC"/>
</dbReference>
<dbReference type="SUPFAM" id="SSF63965">
    <property type="entry name" value="Precorrin-8X methylmutase CbiC/CobH"/>
    <property type="match status" value="1"/>
</dbReference>
<evidence type="ECO:0000256" key="4">
    <source>
        <dbReference type="ARBA" id="ARBA00023235"/>
    </source>
</evidence>
<keyword evidence="6" id="KW-1185">Reference proteome</keyword>
<dbReference type="STRING" id="657387.BH688_14135"/>
<dbReference type="PANTHER" id="PTHR43588:SF1">
    <property type="entry name" value="COBALT-PRECORRIN-8 METHYLMUTASE"/>
    <property type="match status" value="1"/>
</dbReference>
<dbReference type="NCBIfam" id="NF006136">
    <property type="entry name" value="PRK08285.1"/>
    <property type="match status" value="1"/>
</dbReference>